<dbReference type="InterPro" id="IPR048254">
    <property type="entry name" value="CDP_ALCOHOL_P_TRANSF_CS"/>
</dbReference>
<feature type="transmembrane region" description="Helical" evidence="4">
    <location>
        <begin position="113"/>
        <end position="138"/>
    </location>
</feature>
<evidence type="ECO:0000313" key="6">
    <source>
        <dbReference type="Proteomes" id="UP000273119"/>
    </source>
</evidence>
<keyword evidence="4" id="KW-0472">Membrane</keyword>
<dbReference type="GO" id="GO:0008654">
    <property type="term" value="P:phospholipid biosynthetic process"/>
    <property type="evidence" value="ECO:0007669"/>
    <property type="project" value="InterPro"/>
</dbReference>
<evidence type="ECO:0000256" key="2">
    <source>
        <dbReference type="RuleBase" id="RU003750"/>
    </source>
</evidence>
<feature type="transmembrane region" description="Helical" evidence="4">
    <location>
        <begin position="191"/>
        <end position="210"/>
    </location>
</feature>
<dbReference type="PROSITE" id="PS00379">
    <property type="entry name" value="CDP_ALCOHOL_P_TRANSF"/>
    <property type="match status" value="1"/>
</dbReference>
<comment type="caution">
    <text evidence="5">The sequence shown here is derived from an EMBL/GenBank/DDBJ whole genome shotgun (WGS) entry which is preliminary data.</text>
</comment>
<evidence type="ECO:0000313" key="5">
    <source>
        <dbReference type="EMBL" id="RKW70658.1"/>
    </source>
</evidence>
<keyword evidence="4" id="KW-1133">Transmembrane helix</keyword>
<dbReference type="RefSeq" id="WP_121484682.1">
    <property type="nucleotide sequence ID" value="NZ_QQXL01000003.1"/>
</dbReference>
<evidence type="ECO:0000256" key="1">
    <source>
        <dbReference type="ARBA" id="ARBA00022679"/>
    </source>
</evidence>
<name>A0A496PJM0_9MICC</name>
<gene>
    <name evidence="5" type="ORF">DWQ67_05965</name>
</gene>
<proteinExistence type="inferred from homology"/>
<dbReference type="GO" id="GO:0016020">
    <property type="term" value="C:membrane"/>
    <property type="evidence" value="ECO:0007669"/>
    <property type="project" value="InterPro"/>
</dbReference>
<feature type="transmembrane region" description="Helical" evidence="4">
    <location>
        <begin position="85"/>
        <end position="107"/>
    </location>
</feature>
<dbReference type="Proteomes" id="UP000273119">
    <property type="component" value="Unassembled WGS sequence"/>
</dbReference>
<dbReference type="InterPro" id="IPR043130">
    <property type="entry name" value="CDP-OH_PTrfase_TM_dom"/>
</dbReference>
<dbReference type="InterPro" id="IPR000462">
    <property type="entry name" value="CDP-OH_P_trans"/>
</dbReference>
<dbReference type="Gene3D" id="1.20.120.1760">
    <property type="match status" value="1"/>
</dbReference>
<feature type="transmembrane region" description="Helical" evidence="4">
    <location>
        <begin position="263"/>
        <end position="282"/>
    </location>
</feature>
<accession>A0A496PJM0</accession>
<feature type="compositionally biased region" description="Basic and acidic residues" evidence="3">
    <location>
        <begin position="15"/>
        <end position="38"/>
    </location>
</feature>
<dbReference type="EMBL" id="QQXL01000003">
    <property type="protein sequence ID" value="RKW70658.1"/>
    <property type="molecule type" value="Genomic_DNA"/>
</dbReference>
<sequence>MTSGPSGTPSGFESPRPESPRPESPRRESSQTHAERPASGRPASGQPGSGRPRFGEVLAQLGAAQKPGDGVPAYMRWPNRRVARLAAAAAVSVGLSPNAVTWLSVLVSASGLAVLLAAPITWGTGIIVAVLLAAGFALDSADGQVARVTGKGSPAGEWLDHVVDSVRTPAIHLAIAVALAIHHGVEQPWLLVPLLFCLVSTGTFMSQILAEQLRRGLPAPAAAAAPAQEAPQGGSRSLLRSLVLLPVDFGTLCWSLVLWGSPVAFMALYGGLFVINAGYFVLSAARKARGLRVTTGGTA</sequence>
<keyword evidence="4" id="KW-0812">Transmembrane</keyword>
<dbReference type="GO" id="GO:0016780">
    <property type="term" value="F:phosphotransferase activity, for other substituted phosphate groups"/>
    <property type="evidence" value="ECO:0007669"/>
    <property type="project" value="InterPro"/>
</dbReference>
<organism evidence="5 6">
    <name type="scientific">Galactobacter caseinivorans</name>
    <dbReference type="NCBI Taxonomy" id="2676123"/>
    <lineage>
        <taxon>Bacteria</taxon>
        <taxon>Bacillati</taxon>
        <taxon>Actinomycetota</taxon>
        <taxon>Actinomycetes</taxon>
        <taxon>Micrococcales</taxon>
        <taxon>Micrococcaceae</taxon>
        <taxon>Galactobacter</taxon>
    </lineage>
</organism>
<comment type="similarity">
    <text evidence="2">Belongs to the CDP-alcohol phosphatidyltransferase class-I family.</text>
</comment>
<evidence type="ECO:0000256" key="4">
    <source>
        <dbReference type="SAM" id="Phobius"/>
    </source>
</evidence>
<feature type="region of interest" description="Disordered" evidence="3">
    <location>
        <begin position="1"/>
        <end position="54"/>
    </location>
</feature>
<feature type="compositionally biased region" description="Polar residues" evidence="3">
    <location>
        <begin position="1"/>
        <end position="11"/>
    </location>
</feature>
<keyword evidence="6" id="KW-1185">Reference proteome</keyword>
<keyword evidence="1 2" id="KW-0808">Transferase</keyword>
<protein>
    <submittedName>
        <fullName evidence="5">CDP-alcohol phosphatidyltransferase family protein</fullName>
    </submittedName>
</protein>
<dbReference type="AlphaFoldDB" id="A0A496PJM0"/>
<reference evidence="5 6" key="1">
    <citation type="submission" date="2018-07" db="EMBL/GenBank/DDBJ databases">
        <title>Arthrobacter sp. nov., isolated from raw cow's milk with high bacterial count.</title>
        <authorList>
            <person name="Hahne J."/>
            <person name="Isele D."/>
            <person name="Lipski A."/>
        </authorList>
    </citation>
    <scope>NUCLEOTIDE SEQUENCE [LARGE SCALE GENOMIC DNA]</scope>
    <source>
        <strain evidence="5 6">JZ R-183</strain>
    </source>
</reference>
<dbReference type="Pfam" id="PF01066">
    <property type="entry name" value="CDP-OH_P_transf"/>
    <property type="match status" value="1"/>
</dbReference>
<evidence type="ECO:0000256" key="3">
    <source>
        <dbReference type="SAM" id="MobiDB-lite"/>
    </source>
</evidence>